<dbReference type="STRING" id="1051616.A0A3M9YJ96"/>
<dbReference type="PANTHER" id="PTHR43798:SF33">
    <property type="entry name" value="HYDROLASE, PUTATIVE (AFU_ORTHOLOGUE AFUA_2G14860)-RELATED"/>
    <property type="match status" value="1"/>
</dbReference>
<evidence type="ECO:0000259" key="1">
    <source>
        <dbReference type="Pfam" id="PF12697"/>
    </source>
</evidence>
<dbReference type="InterPro" id="IPR029058">
    <property type="entry name" value="AB_hydrolase_fold"/>
</dbReference>
<dbReference type="PANTHER" id="PTHR43798">
    <property type="entry name" value="MONOACYLGLYCEROL LIPASE"/>
    <property type="match status" value="1"/>
</dbReference>
<proteinExistence type="predicted"/>
<name>A0A3M9YJ96_9PEZI</name>
<dbReference type="GeneID" id="39610390"/>
<reference evidence="2 3" key="1">
    <citation type="submission" date="2018-10" db="EMBL/GenBank/DDBJ databases">
        <title>Genome sequence of Verticillium nonalfalfae VnAa140.</title>
        <authorList>
            <person name="Stajich J.E."/>
            <person name="Kasson M.T."/>
        </authorList>
    </citation>
    <scope>NUCLEOTIDE SEQUENCE [LARGE SCALE GENOMIC DNA]</scope>
    <source>
        <strain evidence="2 3">VnAa140</strain>
    </source>
</reference>
<feature type="domain" description="AB hydrolase-1" evidence="1">
    <location>
        <begin position="25"/>
        <end position="258"/>
    </location>
</feature>
<organism evidence="2 3">
    <name type="scientific">Verticillium nonalfalfae</name>
    <dbReference type="NCBI Taxonomy" id="1051616"/>
    <lineage>
        <taxon>Eukaryota</taxon>
        <taxon>Fungi</taxon>
        <taxon>Dikarya</taxon>
        <taxon>Ascomycota</taxon>
        <taxon>Pezizomycotina</taxon>
        <taxon>Sordariomycetes</taxon>
        <taxon>Hypocreomycetidae</taxon>
        <taxon>Glomerellales</taxon>
        <taxon>Plectosphaerellaceae</taxon>
        <taxon>Verticillium</taxon>
    </lineage>
</organism>
<keyword evidence="3" id="KW-1185">Reference proteome</keyword>
<dbReference type="Proteomes" id="UP000267145">
    <property type="component" value="Unassembled WGS sequence"/>
</dbReference>
<dbReference type="InterPro" id="IPR050266">
    <property type="entry name" value="AB_hydrolase_sf"/>
</dbReference>
<dbReference type="InterPro" id="IPR000073">
    <property type="entry name" value="AB_hydrolase_1"/>
</dbReference>
<sequence>MAQGESLRRPMLAFVSLNIEKPSTIVLLHGGLSCHLEYADVIPLLSEYHLLLPDLPQHSESIHIPLVSLENVADHVADLISVNAQGGKAHVVGLSFGGFAAQVTAMRHPSLVTSLFVTGAEPFQGLRLRASQYPSLIYGFTWSLLGLPDALYWRYAAWMGLRRHEDLLVEMRKNCQLGMLRDEFSTIARYRLEDVGKIEARTLMVAGGRQDDVGASKLAGQVLENRMIRGQRLDDGSRSVVVRDALHAWDLQFPELFARGVLAWVEERPLPEVYEPN</sequence>
<evidence type="ECO:0000313" key="3">
    <source>
        <dbReference type="Proteomes" id="UP000267145"/>
    </source>
</evidence>
<accession>A0A3M9YJ96</accession>
<protein>
    <recommendedName>
        <fullName evidence="1">AB hydrolase-1 domain-containing protein</fullName>
    </recommendedName>
</protein>
<dbReference type="AlphaFoldDB" id="A0A3M9YJ96"/>
<comment type="caution">
    <text evidence="2">The sequence shown here is derived from an EMBL/GenBank/DDBJ whole genome shotgun (WGS) entry which is preliminary data.</text>
</comment>
<dbReference type="SUPFAM" id="SSF53474">
    <property type="entry name" value="alpha/beta-Hydrolases"/>
    <property type="match status" value="1"/>
</dbReference>
<dbReference type="Gene3D" id="3.40.50.1820">
    <property type="entry name" value="alpha/beta hydrolase"/>
    <property type="match status" value="1"/>
</dbReference>
<dbReference type="EMBL" id="RBVV01000005">
    <property type="protein sequence ID" value="RNJ60633.1"/>
    <property type="molecule type" value="Genomic_DNA"/>
</dbReference>
<dbReference type="Pfam" id="PF12697">
    <property type="entry name" value="Abhydrolase_6"/>
    <property type="match status" value="1"/>
</dbReference>
<evidence type="ECO:0000313" key="2">
    <source>
        <dbReference type="EMBL" id="RNJ60633.1"/>
    </source>
</evidence>
<dbReference type="GO" id="GO:0016020">
    <property type="term" value="C:membrane"/>
    <property type="evidence" value="ECO:0007669"/>
    <property type="project" value="TreeGrafter"/>
</dbReference>
<dbReference type="RefSeq" id="XP_028498791.1">
    <property type="nucleotide sequence ID" value="XM_028640825.1"/>
</dbReference>
<gene>
    <name evidence="2" type="ORF">D7B24_006701</name>
</gene>